<evidence type="ECO:0000256" key="1">
    <source>
        <dbReference type="SAM" id="Phobius"/>
    </source>
</evidence>
<dbReference type="AlphaFoldDB" id="A0AAQ3NFB6"/>
<dbReference type="PANTHER" id="PTHR21477">
    <property type="entry name" value="ZGC:172139"/>
    <property type="match status" value="1"/>
</dbReference>
<dbReference type="Proteomes" id="UP001374535">
    <property type="component" value="Chromosome 5"/>
</dbReference>
<organism evidence="2 3">
    <name type="scientific">Vigna mungo</name>
    <name type="common">Black gram</name>
    <name type="synonym">Phaseolus mungo</name>
    <dbReference type="NCBI Taxonomy" id="3915"/>
    <lineage>
        <taxon>Eukaryota</taxon>
        <taxon>Viridiplantae</taxon>
        <taxon>Streptophyta</taxon>
        <taxon>Embryophyta</taxon>
        <taxon>Tracheophyta</taxon>
        <taxon>Spermatophyta</taxon>
        <taxon>Magnoliopsida</taxon>
        <taxon>eudicotyledons</taxon>
        <taxon>Gunneridae</taxon>
        <taxon>Pentapetalae</taxon>
        <taxon>rosids</taxon>
        <taxon>fabids</taxon>
        <taxon>Fabales</taxon>
        <taxon>Fabaceae</taxon>
        <taxon>Papilionoideae</taxon>
        <taxon>50 kb inversion clade</taxon>
        <taxon>NPAAA clade</taxon>
        <taxon>indigoferoid/millettioid clade</taxon>
        <taxon>Phaseoleae</taxon>
        <taxon>Vigna</taxon>
    </lineage>
</organism>
<evidence type="ECO:0000313" key="2">
    <source>
        <dbReference type="EMBL" id="WVZ09210.1"/>
    </source>
</evidence>
<feature type="transmembrane region" description="Helical" evidence="1">
    <location>
        <begin position="691"/>
        <end position="711"/>
    </location>
</feature>
<gene>
    <name evidence="2" type="ORF">V8G54_013740</name>
</gene>
<keyword evidence="3" id="KW-1185">Reference proteome</keyword>
<proteinExistence type="predicted"/>
<accession>A0AAQ3NFB6</accession>
<name>A0AAQ3NFB6_VIGMU</name>
<evidence type="ECO:0008006" key="4">
    <source>
        <dbReference type="Google" id="ProtNLM"/>
    </source>
</evidence>
<sequence>MEANSTSYEHEDQDEYVLLDLDSVSNLINLPANAKYVLTIGQYEESIGTCLAFTEQDAPVVHEETGSSEVNLFSRTRLIDSSQTPTNFTRFSSLNHHPILKSTASQMRRSSEFKAKERTWEWTSHMKLNEAFALTSSSSLGNKAPKCGVVNSKYDNCKTSYGSTAYKGENFVLVFVATASSSLSHHISGAHLSSAISGINSLKTGDEPIGYASFPSPEIDLRLSDSLVWCESQFSISSWIASWRNGFGSVMFHTGLVEDGASGDVRRSSFYVSETRRGMKKERPWGFGCVWLQYQSTWEKERKTGIIRTGCNLRNGEGALGAYKLFHSPSVVRKRKRLSKLVGALVSVAEAVSESADTIGIVSRDVKDFLQSDSDQIPNSLKQISKIARSQQLSESLVGVTSAVTVGVLRGYQSMNRTGGEQSGSTAVDRVLDKMFTPAGSGFASVVLGSFARNLVLAFYSDQRNHFGGESSSSNETSGVTHVGSNSDPVLAWVDVVCGDKCGELIGNCVQLFVSTAVAVYLDKTMHINTYDDFFAGLTNPKHETNVREILVSVCNGAVETLIKTSHKVLTSSNAVVGSGSGSYLAIGETLINEDLGGEMSSIESKIESKVDDVYDEENKSSWVGKISSTLAVPSNRRLVLDLTGRVTFETVRSFMEFVLQTFCASVMRCAHVAQEAVLEIVRYLAAKSSVIVTICLSLYLHIMGGGWALVPA</sequence>
<dbReference type="PANTHER" id="PTHR21477:SF12">
    <property type="entry name" value="PROTEIN PHLOEM PROTEIN 2-LIKE A10"/>
    <property type="match status" value="1"/>
</dbReference>
<keyword evidence="1" id="KW-0812">Transmembrane</keyword>
<dbReference type="InterPro" id="IPR019141">
    <property type="entry name" value="DUF2045"/>
</dbReference>
<dbReference type="EMBL" id="CP144696">
    <property type="protein sequence ID" value="WVZ09210.1"/>
    <property type="molecule type" value="Genomic_DNA"/>
</dbReference>
<keyword evidence="1" id="KW-1133">Transmembrane helix</keyword>
<keyword evidence="1" id="KW-0472">Membrane</keyword>
<protein>
    <recommendedName>
        <fullName evidence="4">Senescence domain-containing protein</fullName>
    </recommendedName>
</protein>
<reference evidence="2 3" key="1">
    <citation type="journal article" date="2023" name="Life. Sci Alliance">
        <title>Evolutionary insights into 3D genome organization and epigenetic landscape of Vigna mungo.</title>
        <authorList>
            <person name="Junaid A."/>
            <person name="Singh B."/>
            <person name="Bhatia S."/>
        </authorList>
    </citation>
    <scope>NUCLEOTIDE SEQUENCE [LARGE SCALE GENOMIC DNA]</scope>
    <source>
        <strain evidence="2">Urdbean</strain>
    </source>
</reference>
<evidence type="ECO:0000313" key="3">
    <source>
        <dbReference type="Proteomes" id="UP001374535"/>
    </source>
</evidence>